<evidence type="ECO:0000256" key="1">
    <source>
        <dbReference type="ARBA" id="ARBA00004167"/>
    </source>
</evidence>
<feature type="domain" description="Bacterial virulence protein VirB8" evidence="6">
    <location>
        <begin position="24"/>
        <end position="225"/>
    </location>
</feature>
<comment type="caution">
    <text evidence="7">The sequence shown here is derived from an EMBL/GenBank/DDBJ whole genome shotgun (WGS) entry which is preliminary data.</text>
</comment>
<organism evidence="7 8">
    <name type="scientific">Hyphomonas polymorpha PS728</name>
    <dbReference type="NCBI Taxonomy" id="1280954"/>
    <lineage>
        <taxon>Bacteria</taxon>
        <taxon>Pseudomonadati</taxon>
        <taxon>Pseudomonadota</taxon>
        <taxon>Alphaproteobacteria</taxon>
        <taxon>Hyphomonadales</taxon>
        <taxon>Hyphomonadaceae</taxon>
        <taxon>Hyphomonas</taxon>
    </lineage>
</organism>
<dbReference type="PATRIC" id="fig|1280954.3.peg.976"/>
<name>A0A062VLX5_9PROT</name>
<dbReference type="GO" id="GO:0016020">
    <property type="term" value="C:membrane"/>
    <property type="evidence" value="ECO:0007669"/>
    <property type="project" value="UniProtKB-SubCell"/>
</dbReference>
<keyword evidence="2 5" id="KW-0812">Transmembrane</keyword>
<evidence type="ECO:0000256" key="5">
    <source>
        <dbReference type="SAM" id="Phobius"/>
    </source>
</evidence>
<dbReference type="Pfam" id="PF04335">
    <property type="entry name" value="VirB8"/>
    <property type="match status" value="1"/>
</dbReference>
<accession>A0A062VLX5</accession>
<evidence type="ECO:0000313" key="7">
    <source>
        <dbReference type="EMBL" id="KCZ99675.1"/>
    </source>
</evidence>
<dbReference type="InterPro" id="IPR007430">
    <property type="entry name" value="VirB8"/>
</dbReference>
<evidence type="ECO:0000256" key="2">
    <source>
        <dbReference type="ARBA" id="ARBA00022692"/>
    </source>
</evidence>
<dbReference type="OrthoDB" id="597581at2"/>
<proteinExistence type="predicted"/>
<evidence type="ECO:0000256" key="4">
    <source>
        <dbReference type="ARBA" id="ARBA00023136"/>
    </source>
</evidence>
<dbReference type="CDD" id="cd16425">
    <property type="entry name" value="TrbF"/>
    <property type="match status" value="1"/>
</dbReference>
<gene>
    <name evidence="7" type="ORF">HPO_04790</name>
</gene>
<keyword evidence="8" id="KW-1185">Reference proteome</keyword>
<dbReference type="eggNOG" id="COG3701">
    <property type="taxonomic scope" value="Bacteria"/>
</dbReference>
<dbReference type="STRING" id="1280954.HPO_04790"/>
<dbReference type="RefSeq" id="WP_035595189.1">
    <property type="nucleotide sequence ID" value="NZ_ARYM01000004.1"/>
</dbReference>
<protein>
    <submittedName>
        <fullName evidence="7">Conjugal transfer protein TrbF</fullName>
    </submittedName>
</protein>
<dbReference type="EMBL" id="ARYM01000004">
    <property type="protein sequence ID" value="KCZ99675.1"/>
    <property type="molecule type" value="Genomic_DNA"/>
</dbReference>
<sequence length="226" mass="24903">MRFPFRSPAISYAPPPPDTPYRRAQAEWDARMGSAVLSARSWRKVAFAALILAAGLGAALMVVALQQRTFVHVVEVAPEGQVLSVRTNAGSWTPSTAQTAYFLGAFVRQVRSRPTDAVVLRENWLTAYKFVTPEAATKLHTIARDEDPFGTVGRAARTVHIRSIVQRSDKSWQVSWTEEEAGPVPLASGSWTGLFTVTHVPPRRADDVAVNPLGLYITDFGWSRDQ</sequence>
<dbReference type="SUPFAM" id="SSF54427">
    <property type="entry name" value="NTF2-like"/>
    <property type="match status" value="1"/>
</dbReference>
<dbReference type="InterPro" id="IPR035658">
    <property type="entry name" value="TrbF"/>
</dbReference>
<keyword evidence="3 5" id="KW-1133">Transmembrane helix</keyword>
<reference evidence="7 8" key="1">
    <citation type="journal article" date="2014" name="Antonie Van Leeuwenhoek">
        <title>Hyphomonas beringensis sp. nov. and Hyphomonas chukchiensis sp. nov., isolated from surface seawater of the Bering Sea and Chukchi Sea.</title>
        <authorList>
            <person name="Li C."/>
            <person name="Lai Q."/>
            <person name="Li G."/>
            <person name="Dong C."/>
            <person name="Wang J."/>
            <person name="Liao Y."/>
            <person name="Shao Z."/>
        </authorList>
    </citation>
    <scope>NUCLEOTIDE SEQUENCE [LARGE SCALE GENOMIC DNA]</scope>
    <source>
        <strain evidence="7 8">PS728</strain>
    </source>
</reference>
<dbReference type="Gene3D" id="3.10.450.230">
    <property type="entry name" value="VirB8 protein"/>
    <property type="match status" value="1"/>
</dbReference>
<dbReference type="InterPro" id="IPR032710">
    <property type="entry name" value="NTF2-like_dom_sf"/>
</dbReference>
<keyword evidence="4 5" id="KW-0472">Membrane</keyword>
<evidence type="ECO:0000259" key="6">
    <source>
        <dbReference type="Pfam" id="PF04335"/>
    </source>
</evidence>
<evidence type="ECO:0000256" key="3">
    <source>
        <dbReference type="ARBA" id="ARBA00022989"/>
    </source>
</evidence>
<dbReference type="NCBIfam" id="NF010446">
    <property type="entry name" value="PRK13872.1"/>
    <property type="match status" value="1"/>
</dbReference>
<dbReference type="AlphaFoldDB" id="A0A062VLX5"/>
<comment type="subcellular location">
    <subcellularLocation>
        <location evidence="1">Membrane</location>
        <topology evidence="1">Single-pass membrane protein</topology>
    </subcellularLocation>
</comment>
<feature type="transmembrane region" description="Helical" evidence="5">
    <location>
        <begin position="45"/>
        <end position="65"/>
    </location>
</feature>
<evidence type="ECO:0000313" key="8">
    <source>
        <dbReference type="Proteomes" id="UP000027100"/>
    </source>
</evidence>
<dbReference type="Proteomes" id="UP000027100">
    <property type="component" value="Unassembled WGS sequence"/>
</dbReference>